<evidence type="ECO:0000256" key="1">
    <source>
        <dbReference type="ARBA" id="ARBA00001964"/>
    </source>
</evidence>
<evidence type="ECO:0000256" key="3">
    <source>
        <dbReference type="ARBA" id="ARBA00023052"/>
    </source>
</evidence>
<keyword evidence="8" id="KW-1185">Reference proteome</keyword>
<feature type="domain" description="Xylulose 5-phosphate/Fructose 6-phosphate phosphoketolase N-terminal" evidence="6">
    <location>
        <begin position="10"/>
        <end position="330"/>
    </location>
</feature>
<feature type="domain" description="Xylulose 5-phosphate/Fructose 6-phosphate phosphoketolase C-terminal" evidence="5">
    <location>
        <begin position="533"/>
        <end position="646"/>
    </location>
</feature>
<dbReference type="Gene3D" id="3.40.50.920">
    <property type="match status" value="1"/>
</dbReference>
<comment type="similarity">
    <text evidence="2">Belongs to the XFP family.</text>
</comment>
<dbReference type="PANTHER" id="PTHR31273:SF0">
    <property type="entry name" value="PHOSPHOKETOLASE-RELATED"/>
    <property type="match status" value="1"/>
</dbReference>
<dbReference type="EMBL" id="BAAAUF010000021">
    <property type="protein sequence ID" value="GAA3046221.1"/>
    <property type="molecule type" value="Genomic_DNA"/>
</dbReference>
<keyword evidence="3" id="KW-0786">Thiamine pyrophosphate</keyword>
<dbReference type="PANTHER" id="PTHR31273">
    <property type="entry name" value="PHOSPHOKETOLASE-RELATED"/>
    <property type="match status" value="1"/>
</dbReference>
<protein>
    <submittedName>
        <fullName evidence="7">Phosphoketolase family protein</fullName>
    </submittedName>
</protein>
<evidence type="ECO:0000313" key="7">
    <source>
        <dbReference type="EMBL" id="GAA3046221.1"/>
    </source>
</evidence>
<name>A0ABP6LN56_9ACTN</name>
<dbReference type="Pfam" id="PF09364">
    <property type="entry name" value="XFP_N"/>
    <property type="match status" value="1"/>
</dbReference>
<evidence type="ECO:0000259" key="6">
    <source>
        <dbReference type="Pfam" id="PF09364"/>
    </source>
</evidence>
<organism evidence="7 8">
    <name type="scientific">Streptomyces glomeratus</name>
    <dbReference type="NCBI Taxonomy" id="284452"/>
    <lineage>
        <taxon>Bacteria</taxon>
        <taxon>Bacillati</taxon>
        <taxon>Actinomycetota</taxon>
        <taxon>Actinomycetes</taxon>
        <taxon>Kitasatosporales</taxon>
        <taxon>Streptomycetaceae</taxon>
        <taxon>Streptomyces</taxon>
    </lineage>
</organism>
<dbReference type="InterPro" id="IPR005593">
    <property type="entry name" value="Xul5P/Fru6P_PKetolase"/>
</dbReference>
<dbReference type="InterPro" id="IPR009014">
    <property type="entry name" value="Transketo_C/PFOR_II"/>
</dbReference>
<dbReference type="InterPro" id="IPR029061">
    <property type="entry name" value="THDP-binding"/>
</dbReference>
<reference evidence="8" key="1">
    <citation type="journal article" date="2019" name="Int. J. Syst. Evol. Microbiol.">
        <title>The Global Catalogue of Microorganisms (GCM) 10K type strain sequencing project: providing services to taxonomists for standard genome sequencing and annotation.</title>
        <authorList>
            <consortium name="The Broad Institute Genomics Platform"/>
            <consortium name="The Broad Institute Genome Sequencing Center for Infectious Disease"/>
            <person name="Wu L."/>
            <person name="Ma J."/>
        </authorList>
    </citation>
    <scope>NUCLEOTIDE SEQUENCE [LARGE SCALE GENOMIC DNA]</scope>
    <source>
        <strain evidence="8">JCM 9091</strain>
    </source>
</reference>
<gene>
    <name evidence="7" type="ORF">GCM10010448_31420</name>
</gene>
<dbReference type="Proteomes" id="UP001501532">
    <property type="component" value="Unassembled WGS sequence"/>
</dbReference>
<proteinExistence type="inferred from homology"/>
<dbReference type="RefSeq" id="WP_234519188.1">
    <property type="nucleotide sequence ID" value="NZ_BAAAUF010000021.1"/>
</dbReference>
<evidence type="ECO:0000256" key="4">
    <source>
        <dbReference type="ARBA" id="ARBA00023239"/>
    </source>
</evidence>
<dbReference type="InterPro" id="IPR018970">
    <property type="entry name" value="Xul5P/Fru6P_PKetolase_N"/>
</dbReference>
<dbReference type="SUPFAM" id="SSF52518">
    <property type="entry name" value="Thiamin diphosphate-binding fold (THDP-binding)"/>
    <property type="match status" value="2"/>
</dbReference>
<evidence type="ECO:0000259" key="5">
    <source>
        <dbReference type="Pfam" id="PF09363"/>
    </source>
</evidence>
<evidence type="ECO:0000256" key="2">
    <source>
        <dbReference type="ARBA" id="ARBA00005623"/>
    </source>
</evidence>
<dbReference type="InterPro" id="IPR018969">
    <property type="entry name" value="Xul5P/Fru6P_PKetolase_C"/>
</dbReference>
<keyword evidence="4" id="KW-0456">Lyase</keyword>
<dbReference type="Gene3D" id="3.40.50.970">
    <property type="match status" value="2"/>
</dbReference>
<accession>A0ABP6LN56</accession>
<dbReference type="Pfam" id="PF09363">
    <property type="entry name" value="XFP_C"/>
    <property type="match status" value="1"/>
</dbReference>
<sequence length="682" mass="72473">MMEANAVLADALWRAICYSSVCQLHLQDNVLLSQPLTAEHVKKRPSGHWGTVPGTAWALTHLALAAGALDGEVGLVPLLGAGHAGIVQLSASWVTGELGRLRPDFGADADGLRRLSFSFPDVDGLGAEVIPALPAGAFLGGRLGGCLPFAQGAALGAPGRIVVPVIGDGECETPTTAAAWLAHGDLTGATVLPVVHVNGFRMGGPSLLGRLDDDRLRAYFAGLGWKAEIVHITTGSQAEHAAFHAALWDAMESTLEDRPTALVLRCIKGWTGPVALGSQTLLGTPALHKTPLTNPQADAEQLAQLDDWLASYRPSQLFDTYGRSRGPLAEAVAQVRWCALPSARSSTPSAPGEANAVSFASAVTGIVRQHAERGDFLLLSPDELASNRLPGLAGEQWAHELLAEEVLLEWLAGWTASGRRGLFVSYESFAPLLTSGLVGHIKQRRLDGARGLPSLNLLLTSYGWHNVHTHGDPSLATALLALVAPGVRVLTPADPARTAAVLDEALDSVDRVNLVITGKHTRTRHPEGYLAEEQSRGLAVWSHLSDDDEPDLTIVTAGDIPAVVATEAVDRIRDRHRCRVRVVNLLDLTVLGAPSVWPRGLNGREVEHYLGAHAPVLVLTLGHPAAVWGLLARRLRRPVDVIGWQEPAGPLPQRDLARTMGMDVAGVERAADLLLASREVVR</sequence>
<dbReference type="SUPFAM" id="SSF52922">
    <property type="entry name" value="TK C-terminal domain-like"/>
    <property type="match status" value="1"/>
</dbReference>
<comment type="caution">
    <text evidence="7">The sequence shown here is derived from an EMBL/GenBank/DDBJ whole genome shotgun (WGS) entry which is preliminary data.</text>
</comment>
<dbReference type="Pfam" id="PF03894">
    <property type="entry name" value="XFP"/>
    <property type="match status" value="1"/>
</dbReference>
<evidence type="ECO:0000313" key="8">
    <source>
        <dbReference type="Proteomes" id="UP001501532"/>
    </source>
</evidence>
<comment type="cofactor">
    <cofactor evidence="1">
        <name>thiamine diphosphate</name>
        <dbReference type="ChEBI" id="CHEBI:58937"/>
    </cofactor>
</comment>